<sequence length="30" mass="3171">MPQVVAMARGRRKGWAVSAFGINPILSGTV</sequence>
<comment type="caution">
    <text evidence="1">The sequence shown here is derived from an EMBL/GenBank/DDBJ whole genome shotgun (WGS) entry which is preliminary data.</text>
</comment>
<evidence type="ECO:0000313" key="2">
    <source>
        <dbReference type="Proteomes" id="UP000561459"/>
    </source>
</evidence>
<name>A0A7W6BXR7_9SPHN</name>
<dbReference type="EMBL" id="JACIDY010000001">
    <property type="protein sequence ID" value="MBB3938797.1"/>
    <property type="molecule type" value="Genomic_DNA"/>
</dbReference>
<protein>
    <submittedName>
        <fullName evidence="1">Uncharacterized protein</fullName>
    </submittedName>
</protein>
<accession>A0A7W6BXR7</accession>
<dbReference type="AlphaFoldDB" id="A0A7W6BXR7"/>
<keyword evidence="2" id="KW-1185">Reference proteome</keyword>
<proteinExistence type="predicted"/>
<organism evidence="1 2">
    <name type="scientific">Novosphingobium fluoreni</name>
    <dbReference type="NCBI Taxonomy" id="1391222"/>
    <lineage>
        <taxon>Bacteria</taxon>
        <taxon>Pseudomonadati</taxon>
        <taxon>Pseudomonadota</taxon>
        <taxon>Alphaproteobacteria</taxon>
        <taxon>Sphingomonadales</taxon>
        <taxon>Sphingomonadaceae</taxon>
        <taxon>Novosphingobium</taxon>
    </lineage>
</organism>
<reference evidence="1 2" key="1">
    <citation type="submission" date="2020-08" db="EMBL/GenBank/DDBJ databases">
        <title>Genomic Encyclopedia of Type Strains, Phase IV (KMG-IV): sequencing the most valuable type-strain genomes for metagenomic binning, comparative biology and taxonomic classification.</title>
        <authorList>
            <person name="Goeker M."/>
        </authorList>
    </citation>
    <scope>NUCLEOTIDE SEQUENCE [LARGE SCALE GENOMIC DNA]</scope>
    <source>
        <strain evidence="1 2">DSM 27568</strain>
    </source>
</reference>
<evidence type="ECO:0000313" key="1">
    <source>
        <dbReference type="EMBL" id="MBB3938797.1"/>
    </source>
</evidence>
<gene>
    <name evidence="1" type="ORF">GGR39_000426</name>
</gene>
<dbReference type="Proteomes" id="UP000561459">
    <property type="component" value="Unassembled WGS sequence"/>
</dbReference>